<evidence type="ECO:0000313" key="11">
    <source>
        <dbReference type="EMBL" id="AIA92240.1"/>
    </source>
</evidence>
<dbReference type="AlphaFoldDB" id="A0A060CGR8"/>
<evidence type="ECO:0000256" key="1">
    <source>
        <dbReference type="ARBA" id="ARBA00004127"/>
    </source>
</evidence>
<evidence type="ECO:0000256" key="8">
    <source>
        <dbReference type="ARBA" id="ARBA00023136"/>
    </source>
</evidence>
<evidence type="ECO:0000256" key="5">
    <source>
        <dbReference type="ARBA" id="ARBA00022679"/>
    </source>
</evidence>
<dbReference type="EMBL" id="KF124917">
    <property type="protein sequence ID" value="AIA92240.1"/>
    <property type="molecule type" value="Genomic_DNA"/>
</dbReference>
<dbReference type="Pfam" id="PF02366">
    <property type="entry name" value="PMT"/>
    <property type="match status" value="1"/>
</dbReference>
<dbReference type="GO" id="GO:0016020">
    <property type="term" value="C:membrane"/>
    <property type="evidence" value="ECO:0007669"/>
    <property type="project" value="InterPro"/>
</dbReference>
<reference evidence="11" key="1">
    <citation type="journal article" date="2013" name="Environ. Microbiol.">
        <title>Seasonally variable intestinal metagenomes of the red palm weevil (Rhynchophorus ferrugineus).</title>
        <authorList>
            <person name="Jia S."/>
            <person name="Zhang X."/>
            <person name="Zhang G."/>
            <person name="Yin A."/>
            <person name="Zhang S."/>
            <person name="Li F."/>
            <person name="Wang L."/>
            <person name="Zhao D."/>
            <person name="Yun Q."/>
            <person name="Tala"/>
            <person name="Wang J."/>
            <person name="Sun G."/>
            <person name="Baabdullah M."/>
            <person name="Yu X."/>
            <person name="Hu S."/>
            <person name="Al-Mssallem I.S."/>
            <person name="Yu J."/>
        </authorList>
    </citation>
    <scope>NUCLEOTIDE SEQUENCE</scope>
</reference>
<keyword evidence="6 9" id="KW-0812">Transmembrane</keyword>
<evidence type="ECO:0000256" key="6">
    <source>
        <dbReference type="ARBA" id="ARBA00022692"/>
    </source>
</evidence>
<organism evidence="11">
    <name type="scientific">uncultured Saccharomyces</name>
    <dbReference type="NCBI Taxonomy" id="341458"/>
    <lineage>
        <taxon>Eukaryota</taxon>
        <taxon>Fungi</taxon>
        <taxon>Dikarya</taxon>
        <taxon>Ascomycota</taxon>
        <taxon>Saccharomycotina</taxon>
        <taxon>Saccharomycetes</taxon>
        <taxon>Saccharomycetales</taxon>
        <taxon>Saccharomycetaceae</taxon>
        <taxon>environmental samples</taxon>
    </lineage>
</organism>
<keyword evidence="4" id="KW-0328">Glycosyltransferase</keyword>
<accession>A0A060CGR8</accession>
<evidence type="ECO:0000256" key="3">
    <source>
        <dbReference type="ARBA" id="ARBA00007222"/>
    </source>
</evidence>
<dbReference type="InterPro" id="IPR003342">
    <property type="entry name" value="ArnT-like_N"/>
</dbReference>
<keyword evidence="7 9" id="KW-1133">Transmembrane helix</keyword>
<feature type="transmembrane region" description="Helical" evidence="9">
    <location>
        <begin position="51"/>
        <end position="70"/>
    </location>
</feature>
<sequence length="119" mass="13190">MSEEKTYKRVEQDDPVPELDIKQGPVRPFIVTDPSAELASLRTMVTLKEKLLVACLAVFTAVIRLHGLAWPDSVVFDEVHFGGFASQYIRGTYFMDVHPPLAKMLYAGVASLGGFQGDF</sequence>
<evidence type="ECO:0000256" key="2">
    <source>
        <dbReference type="ARBA" id="ARBA00004922"/>
    </source>
</evidence>
<evidence type="ECO:0000256" key="9">
    <source>
        <dbReference type="SAM" id="Phobius"/>
    </source>
</evidence>
<keyword evidence="5" id="KW-0808">Transferase</keyword>
<dbReference type="GO" id="GO:0004169">
    <property type="term" value="F:dolichyl-phosphate-mannose-protein mannosyltransferase activity"/>
    <property type="evidence" value="ECO:0007669"/>
    <property type="project" value="TreeGrafter"/>
</dbReference>
<name>A0A060CGR8_9SACH</name>
<comment type="subcellular location">
    <subcellularLocation>
        <location evidence="1">Endomembrane system</location>
        <topology evidence="1">Multi-pass membrane protein</topology>
    </subcellularLocation>
</comment>
<comment type="pathway">
    <text evidence="2">Protein modification; protein glycosylation.</text>
</comment>
<proteinExistence type="inferred from homology"/>
<protein>
    <submittedName>
        <fullName evidence="11">PMT</fullName>
    </submittedName>
</protein>
<dbReference type="GO" id="GO:0005783">
    <property type="term" value="C:endoplasmic reticulum"/>
    <property type="evidence" value="ECO:0007669"/>
    <property type="project" value="TreeGrafter"/>
</dbReference>
<dbReference type="PANTHER" id="PTHR10050">
    <property type="entry name" value="DOLICHYL-PHOSPHATE-MANNOSE--PROTEIN MANNOSYLTRANSFERASE"/>
    <property type="match status" value="1"/>
</dbReference>
<dbReference type="InterPro" id="IPR027005">
    <property type="entry name" value="PMT-like"/>
</dbReference>
<dbReference type="UniPathway" id="UPA00378"/>
<evidence type="ECO:0000259" key="10">
    <source>
        <dbReference type="Pfam" id="PF02366"/>
    </source>
</evidence>
<keyword evidence="8 9" id="KW-0472">Membrane</keyword>
<dbReference type="PANTHER" id="PTHR10050:SF50">
    <property type="entry name" value="DOLICHYL-PHOSPHATE-MANNOSE--PROTEIN MANNOSYLTRANSFERASE 1-RELATED"/>
    <property type="match status" value="1"/>
</dbReference>
<evidence type="ECO:0000256" key="7">
    <source>
        <dbReference type="ARBA" id="ARBA00022989"/>
    </source>
</evidence>
<comment type="similarity">
    <text evidence="3">Belongs to the glycosyltransferase 39 family.</text>
</comment>
<evidence type="ECO:0000256" key="4">
    <source>
        <dbReference type="ARBA" id="ARBA00022676"/>
    </source>
</evidence>
<feature type="domain" description="ArnT-like N-terminal" evidence="10">
    <location>
        <begin position="55"/>
        <end position="119"/>
    </location>
</feature>